<evidence type="ECO:0000256" key="12">
    <source>
        <dbReference type="ARBA" id="ARBA00023015"/>
    </source>
</evidence>
<evidence type="ECO:0000256" key="6">
    <source>
        <dbReference type="ARBA" id="ARBA00022490"/>
    </source>
</evidence>
<dbReference type="GO" id="GO:0046872">
    <property type="term" value="F:metal ion binding"/>
    <property type="evidence" value="ECO:0007669"/>
    <property type="project" value="UniProtKB-KW"/>
</dbReference>
<keyword evidence="8" id="KW-0479">Metal-binding</keyword>
<dbReference type="Pfam" id="PF04857">
    <property type="entry name" value="CAF1"/>
    <property type="match status" value="1"/>
</dbReference>
<feature type="non-terminal residue" evidence="15">
    <location>
        <position position="1"/>
    </location>
</feature>
<dbReference type="EMBL" id="BDIP01005742">
    <property type="protein sequence ID" value="GIQ90083.1"/>
    <property type="molecule type" value="Genomic_DNA"/>
</dbReference>
<dbReference type="GO" id="GO:0004535">
    <property type="term" value="F:poly(A)-specific ribonuclease activity"/>
    <property type="evidence" value="ECO:0007669"/>
    <property type="project" value="UniProtKB-EC"/>
</dbReference>
<keyword evidence="11" id="KW-0694">RNA-binding</keyword>
<reference evidence="15 16" key="1">
    <citation type="journal article" date="2018" name="PLoS ONE">
        <title>The draft genome of Kipferlia bialata reveals reductive genome evolution in fornicate parasites.</title>
        <authorList>
            <person name="Tanifuji G."/>
            <person name="Takabayashi S."/>
            <person name="Kume K."/>
            <person name="Takagi M."/>
            <person name="Nakayama T."/>
            <person name="Kamikawa R."/>
            <person name="Inagaki Y."/>
            <person name="Hashimoto T."/>
        </authorList>
    </citation>
    <scope>NUCLEOTIDE SEQUENCE [LARGE SCALE GENOMIC DNA]</scope>
    <source>
        <strain evidence="15">NY0173</strain>
    </source>
</reference>
<dbReference type="GO" id="GO:0030014">
    <property type="term" value="C:CCR4-NOT complex"/>
    <property type="evidence" value="ECO:0007669"/>
    <property type="project" value="InterPro"/>
</dbReference>
<dbReference type="InterPro" id="IPR036397">
    <property type="entry name" value="RNaseH_sf"/>
</dbReference>
<dbReference type="OrthoDB" id="1164111at2759"/>
<evidence type="ECO:0000256" key="1">
    <source>
        <dbReference type="ARBA" id="ARBA00001663"/>
    </source>
</evidence>
<evidence type="ECO:0000313" key="16">
    <source>
        <dbReference type="Proteomes" id="UP000265618"/>
    </source>
</evidence>
<keyword evidence="9" id="KW-0378">Hydrolase</keyword>
<evidence type="ECO:0000256" key="13">
    <source>
        <dbReference type="ARBA" id="ARBA00023163"/>
    </source>
</evidence>
<dbReference type="InterPro" id="IPR039637">
    <property type="entry name" value="CNOT7/CNOT8/Pop2"/>
</dbReference>
<evidence type="ECO:0000256" key="8">
    <source>
        <dbReference type="ARBA" id="ARBA00022723"/>
    </source>
</evidence>
<dbReference type="AlphaFoldDB" id="A0A9K3DA57"/>
<keyword evidence="13" id="KW-0804">Transcription</keyword>
<protein>
    <recommendedName>
        <fullName evidence="5">poly(A)-specific ribonuclease</fullName>
        <ecNumber evidence="5">3.1.13.4</ecNumber>
    </recommendedName>
</protein>
<dbReference type="GO" id="GO:0005737">
    <property type="term" value="C:cytoplasm"/>
    <property type="evidence" value="ECO:0007669"/>
    <property type="project" value="UniProtKB-SubCell"/>
</dbReference>
<evidence type="ECO:0000256" key="2">
    <source>
        <dbReference type="ARBA" id="ARBA00004123"/>
    </source>
</evidence>
<organism evidence="15 16">
    <name type="scientific">Kipferlia bialata</name>
    <dbReference type="NCBI Taxonomy" id="797122"/>
    <lineage>
        <taxon>Eukaryota</taxon>
        <taxon>Metamonada</taxon>
        <taxon>Carpediemonas-like organisms</taxon>
        <taxon>Kipferlia</taxon>
    </lineage>
</organism>
<comment type="subcellular location">
    <subcellularLocation>
        <location evidence="3">Cytoplasm</location>
    </subcellularLocation>
    <subcellularLocation>
        <location evidence="2">Nucleus</location>
    </subcellularLocation>
</comment>
<keyword evidence="6" id="KW-0963">Cytoplasm</keyword>
<comment type="caution">
    <text evidence="15">The sequence shown here is derived from an EMBL/GenBank/DDBJ whole genome shotgun (WGS) entry which is preliminary data.</text>
</comment>
<evidence type="ECO:0000256" key="11">
    <source>
        <dbReference type="ARBA" id="ARBA00022884"/>
    </source>
</evidence>
<name>A0A9K3DA57_9EUKA</name>
<accession>A0A9K3DA57</accession>
<dbReference type="InterPro" id="IPR006941">
    <property type="entry name" value="RNase_CAF1"/>
</dbReference>
<dbReference type="GO" id="GO:0005634">
    <property type="term" value="C:nucleus"/>
    <property type="evidence" value="ECO:0007669"/>
    <property type="project" value="UniProtKB-SubCell"/>
</dbReference>
<proteinExistence type="inferred from homology"/>
<evidence type="ECO:0000256" key="5">
    <source>
        <dbReference type="ARBA" id="ARBA00012161"/>
    </source>
</evidence>
<evidence type="ECO:0000256" key="14">
    <source>
        <dbReference type="ARBA" id="ARBA00023242"/>
    </source>
</evidence>
<comment type="similarity">
    <text evidence="4">Belongs to the CAF1 family.</text>
</comment>
<dbReference type="EC" id="3.1.13.4" evidence="5"/>
<gene>
    <name evidence="15" type="ORF">KIPB_012736</name>
</gene>
<keyword evidence="7" id="KW-0540">Nuclease</keyword>
<evidence type="ECO:0000256" key="4">
    <source>
        <dbReference type="ARBA" id="ARBA00008372"/>
    </source>
</evidence>
<keyword evidence="12" id="KW-0805">Transcription regulation</keyword>
<keyword evidence="16" id="KW-1185">Reference proteome</keyword>
<keyword evidence="14" id="KW-0539">Nucleus</keyword>
<comment type="catalytic activity">
    <reaction evidence="1">
        <text>Exonucleolytic cleavage of poly(A) to 5'-AMP.</text>
        <dbReference type="EC" id="3.1.13.4"/>
    </reaction>
</comment>
<evidence type="ECO:0000256" key="7">
    <source>
        <dbReference type="ARBA" id="ARBA00022722"/>
    </source>
</evidence>
<dbReference type="InterPro" id="IPR012337">
    <property type="entry name" value="RNaseH-like_sf"/>
</dbReference>
<sequence length="87" mass="9740">MKTHSRSQSHGKAAHSDHPAIRDVWADNLAEAMIEIEAIVKDYPVIAMDTEFPGIIHTTEGSGYNQFKRNVNELKVIQIGMCFSNKV</sequence>
<evidence type="ECO:0000256" key="10">
    <source>
        <dbReference type="ARBA" id="ARBA00022839"/>
    </source>
</evidence>
<dbReference type="SUPFAM" id="SSF53098">
    <property type="entry name" value="Ribonuclease H-like"/>
    <property type="match status" value="1"/>
</dbReference>
<dbReference type="Gene3D" id="3.30.420.10">
    <property type="entry name" value="Ribonuclease H-like superfamily/Ribonuclease H"/>
    <property type="match status" value="1"/>
</dbReference>
<dbReference type="GO" id="GO:0003723">
    <property type="term" value="F:RNA binding"/>
    <property type="evidence" value="ECO:0007669"/>
    <property type="project" value="UniProtKB-KW"/>
</dbReference>
<evidence type="ECO:0000256" key="9">
    <source>
        <dbReference type="ARBA" id="ARBA00022801"/>
    </source>
</evidence>
<dbReference type="Proteomes" id="UP000265618">
    <property type="component" value="Unassembled WGS sequence"/>
</dbReference>
<evidence type="ECO:0000313" key="15">
    <source>
        <dbReference type="EMBL" id="GIQ90083.1"/>
    </source>
</evidence>
<keyword evidence="10" id="KW-0269">Exonuclease</keyword>
<dbReference type="PANTHER" id="PTHR10797">
    <property type="entry name" value="CCR4-NOT TRANSCRIPTION COMPLEX SUBUNIT"/>
    <property type="match status" value="1"/>
</dbReference>
<evidence type="ECO:0000256" key="3">
    <source>
        <dbReference type="ARBA" id="ARBA00004496"/>
    </source>
</evidence>